<dbReference type="InterPro" id="IPR027417">
    <property type="entry name" value="P-loop_NTPase"/>
</dbReference>
<evidence type="ECO:0000256" key="7">
    <source>
        <dbReference type="ARBA" id="ARBA00022801"/>
    </source>
</evidence>
<evidence type="ECO:0000256" key="5">
    <source>
        <dbReference type="ARBA" id="ARBA00022747"/>
    </source>
</evidence>
<dbReference type="GO" id="GO:0005524">
    <property type="term" value="F:ATP binding"/>
    <property type="evidence" value="ECO:0007669"/>
    <property type="project" value="UniProtKB-KW"/>
</dbReference>
<dbReference type="EMBL" id="CP001792">
    <property type="protein sequence ID" value="ACX74945.1"/>
    <property type="molecule type" value="Genomic_DNA"/>
</dbReference>
<dbReference type="InterPro" id="IPR055180">
    <property type="entry name" value="HsdR_RecA-like_helicase_dom_2"/>
</dbReference>
<reference evidence="13 16" key="1">
    <citation type="submission" date="2009-10" db="EMBL/GenBank/DDBJ databases">
        <title>Complete sequence of Fibrobacter succinogenes subsp. succinogenes S85.</title>
        <authorList>
            <consortium name="US DOE Joint Genome Institute"/>
            <person name="Lucas S."/>
            <person name="Copeland A."/>
            <person name="Lapidus A."/>
            <person name="Glavina del Rio T."/>
            <person name="Tice H."/>
            <person name="Bruce D."/>
            <person name="Goodwin L."/>
            <person name="Pitluck S."/>
            <person name="Chertkov O."/>
            <person name="Detter J.C."/>
            <person name="Han C."/>
            <person name="Tapia R."/>
            <person name="Larimer F."/>
            <person name="Land M."/>
            <person name="Hauser L."/>
            <person name="Kyrpides N."/>
            <person name="Mikhailova N."/>
            <person name="Weimer P.J."/>
            <person name="Stevenson D.M."/>
            <person name="Boyum J."/>
            <person name="Brumm P.I."/>
            <person name="Mead D."/>
        </authorList>
    </citation>
    <scope>NUCLEOTIDE SEQUENCE [LARGE SCALE GENOMIC DNA]</scope>
    <source>
        <strain evidence="16">ATCC 19169 / S85</strain>
        <strain evidence="13">S85</strain>
    </source>
</reference>
<dbReference type="PATRIC" id="fig|59374.8.peg.1746"/>
<name>C9RQV9_FIBSS</name>
<dbReference type="KEGG" id="fsc:FSU_1813"/>
<evidence type="ECO:0000256" key="10">
    <source>
        <dbReference type="RuleBase" id="RU364115"/>
    </source>
</evidence>
<dbReference type="AlphaFoldDB" id="C9RQV9"/>
<accession>C9RQV9</accession>
<reference evidence="14" key="3">
    <citation type="submission" date="2010-08" db="EMBL/GenBank/DDBJ databases">
        <authorList>
            <person name="Durkin A.S."/>
            <person name="Nelson K.E."/>
            <person name="Morrison M."/>
            <person name="Forsberg C.W."/>
            <person name="Wilson D.B."/>
            <person name="Russell J.B."/>
            <person name="Cann I.K.O."/>
            <person name="Mackie R.I."/>
            <person name="White B.A."/>
        </authorList>
    </citation>
    <scope>NUCLEOTIDE SEQUENCE</scope>
    <source>
        <strain evidence="14">S85</strain>
    </source>
</reference>
<keyword evidence="4 10" id="KW-0547">Nucleotide-binding</keyword>
<dbReference type="InterPro" id="IPR051268">
    <property type="entry name" value="Type-I_R_enzyme_R_subunit"/>
</dbReference>
<evidence type="ECO:0000256" key="1">
    <source>
        <dbReference type="ARBA" id="ARBA00000851"/>
    </source>
</evidence>
<dbReference type="eggNOG" id="COG4623">
    <property type="taxonomic scope" value="Bacteria"/>
</dbReference>
<protein>
    <recommendedName>
        <fullName evidence="10">Type I restriction enzyme endonuclease subunit</fullName>
        <shortName evidence="10">R protein</shortName>
        <ecNumber evidence="10">3.1.21.3</ecNumber>
    </recommendedName>
</protein>
<comment type="subunit">
    <text evidence="10">The type I restriction/modification system is composed of three polypeptides R, M and S.</text>
</comment>
<dbReference type="PANTHER" id="PTHR30195:SF15">
    <property type="entry name" value="TYPE I RESTRICTION ENZYME HINDI ENDONUCLEASE SUBUNIT"/>
    <property type="match status" value="1"/>
</dbReference>
<dbReference type="GO" id="GO:0003677">
    <property type="term" value="F:DNA binding"/>
    <property type="evidence" value="ECO:0007669"/>
    <property type="project" value="UniProtKB-KW"/>
</dbReference>
<dbReference type="REBASE" id="22207">
    <property type="entry name" value="Fsu85ORF1346P"/>
</dbReference>
<evidence type="ECO:0000313" key="13">
    <source>
        <dbReference type="EMBL" id="ACX74945.1"/>
    </source>
</evidence>
<evidence type="ECO:0000313" key="16">
    <source>
        <dbReference type="Proteomes" id="UP000001497"/>
    </source>
</evidence>
<keyword evidence="6" id="KW-0255">Endonuclease</keyword>
<keyword evidence="8 10" id="KW-0067">ATP-binding</keyword>
<dbReference type="GO" id="GO:0009035">
    <property type="term" value="F:type I site-specific deoxyribonuclease activity"/>
    <property type="evidence" value="ECO:0007669"/>
    <property type="project" value="UniProtKB-EC"/>
</dbReference>
<dbReference type="InterPro" id="IPR007409">
    <property type="entry name" value="Restrct_endonuc_type1_HsdR_N"/>
</dbReference>
<evidence type="ECO:0000256" key="4">
    <source>
        <dbReference type="ARBA" id="ARBA00022741"/>
    </source>
</evidence>
<dbReference type="SUPFAM" id="SSF52540">
    <property type="entry name" value="P-loop containing nucleoside triphosphate hydrolases"/>
    <property type="match status" value="1"/>
</dbReference>
<evidence type="ECO:0000256" key="6">
    <source>
        <dbReference type="ARBA" id="ARBA00022759"/>
    </source>
</evidence>
<dbReference type="STRING" id="59374.FSU_1813"/>
<evidence type="ECO:0000256" key="8">
    <source>
        <dbReference type="ARBA" id="ARBA00022840"/>
    </source>
</evidence>
<sequence length="1040" mass="120338">MSYEYSENILVQESAGNLLQELGWRVVFAYNIEVLGDNGTFGRKSYREVLLLRYFKAALQKLNPWINQNQIEEAVQKFTATLSTSSLLQINEEKYGFIRDGIPVTIKKPNGQVDEKRALIVDFNNPSNNDFLAVKEMKIHGELYHRRTDIVGFVNGIPLLFVELKRNDVAVQNAYDDNYTDYLSTIPQLFYYNAFLMLSNGFEAKVGTLGSKFEFFHEWKRLKEDDAGSVALATMLKGICRKETFIDLLENFILYDHSDGHTVKILARNHQYLGVNEAFEAYKNRKLRKGKLGVFWHTQGSGKSYSMLFLSQKIRRRTDGSPTIVVLTDRDELNKQISETFENCKMLGGVKASKFIATSGNDLIKKLKANPSYIFTLIQKFNKKDLEPIHPDHDILILSDEAHRSQNGIFAENMCNLLPDASRLGFTGTPLLKDDNITERTFGGYISIYDFKRAVEDGATVPLYYENRADKIKELKNPEISDKILDAIEKADLDPDAQEKLERDFAKEYHLLTAEPRLRAVAKDFVKHYSDLWTSGKAMFVCLNKVTCVRMFNFAQEYWAEEIKNLESICKQATQQEAQELNRKIQWMRETEMAVVVSDEQNEQQTFAKWGLDIVPHRKKMEKRELDKEFKDSNSKFRIVFVCAMWLTGFDVKSLSCLYLDKLLKAHTLMQTIARANRVNEGKSNGLIVDYAGIVKALRKALADYTNKVSGSGNDPTIDKEELLKRIVEVVAKAESFLDGCNANLKSIIESKNFDKLAAIKDVENAVCSTLENKKTFSTYAAELVRLMKYTNRDDVTSEIRAKFKAIDAVARDLKTKRRHVTNVDLMVQLNQIMNEYVDVVKNDKKKSKQFDISKIDFDLLRREFAKAKRQNLLFRDLEELIKDRLAVMLAQNPFRINYYDRYREIIEAYNSEQDRATIEKTFMDLMNLAASMNEEEQRYVREGFKNDEELSLYDMLFKDDLSKQDIKKIKEVAVDLLQKVKAKIAEFDHWTDKQETKAAVDNLIRDTLWSELPESFDELSISEYRQRIYEYVYTHYKVA</sequence>
<dbReference type="InterPro" id="IPR040980">
    <property type="entry name" value="SWI2_SNF2"/>
</dbReference>
<keyword evidence="11" id="KW-0175">Coiled coil</keyword>
<dbReference type="GO" id="GO:0009307">
    <property type="term" value="P:DNA restriction-modification system"/>
    <property type="evidence" value="ECO:0007669"/>
    <property type="project" value="UniProtKB-KW"/>
</dbReference>
<keyword evidence="9 10" id="KW-0238">DNA-binding</keyword>
<keyword evidence="3" id="KW-0540">Nuclease</keyword>
<evidence type="ECO:0000313" key="15">
    <source>
        <dbReference type="Proteomes" id="UP000000517"/>
    </source>
</evidence>
<dbReference type="PANTHER" id="PTHR30195">
    <property type="entry name" value="TYPE I SITE-SPECIFIC DEOXYRIBONUCLEASE PROTEIN SUBUNIT M AND R"/>
    <property type="match status" value="1"/>
</dbReference>
<dbReference type="Proteomes" id="UP000000517">
    <property type="component" value="Chromosome"/>
</dbReference>
<evidence type="ECO:0000313" key="14">
    <source>
        <dbReference type="EMBL" id="ADL25501.1"/>
    </source>
</evidence>
<feature type="domain" description="Helicase ATP-binding" evidence="12">
    <location>
        <begin position="284"/>
        <end position="448"/>
    </location>
</feature>
<dbReference type="RefSeq" id="WP_014546049.1">
    <property type="nucleotide sequence ID" value="NC_013410.1"/>
</dbReference>
<comment type="function">
    <text evidence="10">Subunit R is required for both nuclease and ATPase activities, but not for modification.</text>
</comment>
<reference evidence="15" key="2">
    <citation type="submission" date="2010-08" db="EMBL/GenBank/DDBJ databases">
        <title>Complete sequence of Fibrobacter succinogenes subsp. succinogenes S85.</title>
        <authorList>
            <person name="Durkin A.S."/>
            <person name="Nelson K.E."/>
            <person name="Morrison M."/>
            <person name="Forsberg C.W."/>
            <person name="Wilson D.B."/>
            <person name="Russell J.B."/>
            <person name="Cann I.K.O."/>
            <person name="Mackie R.I."/>
            <person name="White B.A."/>
        </authorList>
    </citation>
    <scope>NUCLEOTIDE SEQUENCE [LARGE SCALE GENOMIC DNA]</scope>
    <source>
        <strain evidence="15">ATCC 19169 / S85</strain>
    </source>
</reference>
<dbReference type="HOGENOM" id="CLU_005762_1_1_0"/>
<dbReference type="CDD" id="cd22332">
    <property type="entry name" value="HsdR_N"/>
    <property type="match status" value="1"/>
</dbReference>
<feature type="coiled-coil region" evidence="11">
    <location>
        <begin position="563"/>
        <end position="591"/>
    </location>
</feature>
<keyword evidence="16" id="KW-1185">Reference proteome</keyword>
<dbReference type="KEGG" id="fsu:Fisuc_1347"/>
<dbReference type="REBASE" id="27327">
    <property type="entry name" value="FssORF1812P"/>
</dbReference>
<dbReference type="Gene3D" id="3.90.1570.50">
    <property type="match status" value="1"/>
</dbReference>
<dbReference type="EC" id="3.1.21.3" evidence="10"/>
<evidence type="ECO:0000256" key="2">
    <source>
        <dbReference type="ARBA" id="ARBA00008598"/>
    </source>
</evidence>
<dbReference type="EMBL" id="CP002158">
    <property type="protein sequence ID" value="ADL25501.1"/>
    <property type="molecule type" value="Genomic_DNA"/>
</dbReference>
<evidence type="ECO:0000256" key="3">
    <source>
        <dbReference type="ARBA" id="ARBA00022722"/>
    </source>
</evidence>
<dbReference type="eggNOG" id="COG0610">
    <property type="taxonomic scope" value="Bacteria"/>
</dbReference>
<dbReference type="InterPro" id="IPR014001">
    <property type="entry name" value="Helicase_ATP-bd"/>
</dbReference>
<organism evidence="14 15">
    <name type="scientific">Fibrobacter succinogenes (strain ATCC 19169 / S85)</name>
    <dbReference type="NCBI Taxonomy" id="59374"/>
    <lineage>
        <taxon>Bacteria</taxon>
        <taxon>Pseudomonadati</taxon>
        <taxon>Fibrobacterota</taxon>
        <taxon>Fibrobacteria</taxon>
        <taxon>Fibrobacterales</taxon>
        <taxon>Fibrobacteraceae</taxon>
        <taxon>Fibrobacter</taxon>
    </lineage>
</organism>
<gene>
    <name evidence="14" type="primary">hsdR</name>
    <name evidence="13" type="ordered locus">Fisuc_1347</name>
    <name evidence="14" type="ordered locus">FSU_1813</name>
</gene>
<evidence type="ECO:0000259" key="12">
    <source>
        <dbReference type="PROSITE" id="PS51192"/>
    </source>
</evidence>
<dbReference type="Pfam" id="PF18766">
    <property type="entry name" value="SWI2_SNF2"/>
    <property type="match status" value="1"/>
</dbReference>
<proteinExistence type="inferred from homology"/>
<evidence type="ECO:0000256" key="9">
    <source>
        <dbReference type="ARBA" id="ARBA00023125"/>
    </source>
</evidence>
<dbReference type="Pfam" id="PF04313">
    <property type="entry name" value="HSDR_N"/>
    <property type="match status" value="1"/>
</dbReference>
<dbReference type="PROSITE" id="PS51192">
    <property type="entry name" value="HELICASE_ATP_BIND_1"/>
    <property type="match status" value="1"/>
</dbReference>
<comment type="similarity">
    <text evidence="2 10">Belongs to the HsdR family.</text>
</comment>
<dbReference type="Pfam" id="PF22679">
    <property type="entry name" value="T1R_D3-like"/>
    <property type="match status" value="1"/>
</dbReference>
<dbReference type="OrthoDB" id="9758243at2"/>
<evidence type="ECO:0000256" key="11">
    <source>
        <dbReference type="SAM" id="Coils"/>
    </source>
</evidence>
<dbReference type="SMART" id="SM00487">
    <property type="entry name" value="DEXDc"/>
    <property type="match status" value="1"/>
</dbReference>
<dbReference type="Gene3D" id="3.40.50.300">
    <property type="entry name" value="P-loop containing nucleotide triphosphate hydrolases"/>
    <property type="match status" value="2"/>
</dbReference>
<comment type="catalytic activity">
    <reaction evidence="1 10">
        <text>Endonucleolytic cleavage of DNA to give random double-stranded fragments with terminal 5'-phosphates, ATP is simultaneously hydrolyzed.</text>
        <dbReference type="EC" id="3.1.21.3"/>
    </reaction>
</comment>
<keyword evidence="5 10" id="KW-0680">Restriction system</keyword>
<dbReference type="InterPro" id="IPR004473">
    <property type="entry name" value="Restrct_endonuc_typeI_HsdR"/>
</dbReference>
<keyword evidence="7 10" id="KW-0378">Hydrolase</keyword>
<dbReference type="Proteomes" id="UP000001497">
    <property type="component" value="Chromosome"/>
</dbReference>
<dbReference type="NCBIfam" id="TIGR00348">
    <property type="entry name" value="hsdR"/>
    <property type="match status" value="1"/>
</dbReference>